<organism evidence="1 2">
    <name type="scientific">Brassica cretica</name>
    <name type="common">Mustard</name>
    <dbReference type="NCBI Taxonomy" id="69181"/>
    <lineage>
        <taxon>Eukaryota</taxon>
        <taxon>Viridiplantae</taxon>
        <taxon>Streptophyta</taxon>
        <taxon>Embryophyta</taxon>
        <taxon>Tracheophyta</taxon>
        <taxon>Spermatophyta</taxon>
        <taxon>Magnoliopsida</taxon>
        <taxon>eudicotyledons</taxon>
        <taxon>Gunneridae</taxon>
        <taxon>Pentapetalae</taxon>
        <taxon>rosids</taxon>
        <taxon>malvids</taxon>
        <taxon>Brassicales</taxon>
        <taxon>Brassicaceae</taxon>
        <taxon>Brassiceae</taxon>
        <taxon>Brassica</taxon>
    </lineage>
</organism>
<evidence type="ECO:0000313" key="2">
    <source>
        <dbReference type="Proteomes" id="UP000712600"/>
    </source>
</evidence>
<accession>A0A8S9Q781</accession>
<comment type="caution">
    <text evidence="1">The sequence shown here is derived from an EMBL/GenBank/DDBJ whole genome shotgun (WGS) entry which is preliminary data.</text>
</comment>
<proteinExistence type="predicted"/>
<sequence>MRESQRLGKVLSKSIRPGQSVPLMIKQKCCPKLVQVYGFRSVEVLLDTPPGSPKNCPEAKGGSVRVQISLSRPVSFFMVKPRSVDFEISSVHPSQDVHLGFWPSPLRSISYFSPRTLTFLEARRFRSSTFWKNDVSSARSFLQNLVSAEFYFKDIGIRMGIKHDGIKARREKPKLDENPNFAHQNGSRKISGLIAGQKFTGRTEIRPMDREARGGSLYGFRTWCQPSNKLSLYRSLRCLRAWKQYMQPDIVLHEFQACILTCGRMFVVLHEADTCSQTCGARCAAPHASGAMRSDTRAATNLKLIGQSVPLMIKQKCCPKLVQVYGFRSVEVLLDTPPGSPKNCPEVKGGSVRVQISLSRPVSFFMVKPRSVDVEISSVHPSQDVHLGFWPSPLRSISCFSPRTLTRTRMHHVFYSCVLIWLSASSLVLGHISRITGTIGYSCRVECLVRIWKFSLRFPLLEARSWQEAKSNLVTVPLGKDDRIAWCWTLGPPV</sequence>
<dbReference type="AlphaFoldDB" id="A0A8S9Q781"/>
<reference evidence="1" key="1">
    <citation type="submission" date="2019-12" db="EMBL/GenBank/DDBJ databases">
        <title>Genome sequencing and annotation of Brassica cretica.</title>
        <authorList>
            <person name="Studholme D.J."/>
            <person name="Sarris P."/>
        </authorList>
    </citation>
    <scope>NUCLEOTIDE SEQUENCE</scope>
    <source>
        <strain evidence="1">PFS-109/04</strain>
        <tissue evidence="1">Leaf</tissue>
    </source>
</reference>
<evidence type="ECO:0000313" key="1">
    <source>
        <dbReference type="EMBL" id="KAF3537957.1"/>
    </source>
</evidence>
<name>A0A8S9Q781_BRACR</name>
<dbReference type="EMBL" id="QGKX02001290">
    <property type="protein sequence ID" value="KAF3537957.1"/>
    <property type="molecule type" value="Genomic_DNA"/>
</dbReference>
<gene>
    <name evidence="1" type="ORF">F2Q69_00021791</name>
</gene>
<protein>
    <submittedName>
        <fullName evidence="1">Uncharacterized protein</fullName>
    </submittedName>
</protein>
<dbReference type="Proteomes" id="UP000712600">
    <property type="component" value="Unassembled WGS sequence"/>
</dbReference>